<dbReference type="SUPFAM" id="SSF48208">
    <property type="entry name" value="Six-hairpin glycosidases"/>
    <property type="match status" value="1"/>
</dbReference>
<dbReference type="GeneID" id="66513629"/>
<dbReference type="GO" id="GO:0005975">
    <property type="term" value="P:carbohydrate metabolic process"/>
    <property type="evidence" value="ECO:0007669"/>
    <property type="project" value="InterPro"/>
</dbReference>
<dbReference type="GO" id="GO:0016787">
    <property type="term" value="F:hydrolase activity"/>
    <property type="evidence" value="ECO:0007669"/>
    <property type="project" value="UniProtKB-KW"/>
</dbReference>
<dbReference type="InterPro" id="IPR008928">
    <property type="entry name" value="6-hairpin_glycosidase_sf"/>
</dbReference>
<sequence length="333" mass="36271">MGSNLVKRILERGWDRVDTGGKHSGLLNAMYTAGLTVWFHEKVGEVLAGPVITHPNIADSSSRIRPLILAGKVAEAKHANEIFHRERVAAGGVTQHTTAKSTHGWVFADTAYMVAPSQAIIGNHDFAIRELKGFHAMLAQEDGLLRHVFNASVPVEETYIGIDLWIDGTAWGRASGWWLAGVVDSLEAIPEAEWDRELVAMYEKTVARVIACQDGGLWHATIDDPYSLIDTSATVMIAYALNKGYQLGLGGEAAEQASFTALEAVLCQHFDWRTSILRHQQFGPMVVNIPSPNPRYLDAGNAYGQGFLAALFALASDGVRVRDLGARSLQRVG</sequence>
<dbReference type="EMBL" id="CP010025">
    <property type="protein sequence ID" value="AJZ56922.1"/>
    <property type="molecule type" value="Genomic_DNA"/>
</dbReference>
<dbReference type="InterPro" id="IPR012341">
    <property type="entry name" value="6hp_glycosidase-like_sf"/>
</dbReference>
<dbReference type="InterPro" id="IPR052043">
    <property type="entry name" value="PolySaccharide_Degr_Enz"/>
</dbReference>
<evidence type="ECO:0000313" key="3">
    <source>
        <dbReference type="Proteomes" id="UP000032614"/>
    </source>
</evidence>
<dbReference type="KEGG" id="bfn:OI25_7306"/>
<dbReference type="PANTHER" id="PTHR33886">
    <property type="entry name" value="UNSATURATED RHAMNOGALACTURONAN HYDROLASE (EUROFUNG)"/>
    <property type="match status" value="1"/>
</dbReference>
<dbReference type="Pfam" id="PF07470">
    <property type="entry name" value="Glyco_hydro_88"/>
    <property type="match status" value="1"/>
</dbReference>
<gene>
    <name evidence="2" type="ORF">OI25_7306</name>
</gene>
<evidence type="ECO:0000256" key="1">
    <source>
        <dbReference type="ARBA" id="ARBA00022801"/>
    </source>
</evidence>
<name>A0AAU8SU53_9BURK</name>
<evidence type="ECO:0000313" key="2">
    <source>
        <dbReference type="EMBL" id="AJZ56922.1"/>
    </source>
</evidence>
<keyword evidence="1 2" id="KW-0378">Hydrolase</keyword>
<proteinExistence type="predicted"/>
<dbReference type="RefSeq" id="WP_046564756.1">
    <property type="nucleotide sequence ID" value="NZ_CP010025.1"/>
</dbReference>
<dbReference type="PANTHER" id="PTHR33886:SF8">
    <property type="entry name" value="UNSATURATED RHAMNOGALACTURONAN HYDROLASE (EUROFUNG)"/>
    <property type="match status" value="1"/>
</dbReference>
<dbReference type="AlphaFoldDB" id="A0AAU8SU53"/>
<reference evidence="2 3" key="1">
    <citation type="journal article" date="2015" name="Genome Announc.">
        <title>Complete genome sequences for 59 burkholderia isolates, both pathogenic and near neighbor.</title>
        <authorList>
            <person name="Johnson S.L."/>
            <person name="Bishop-Lilly K.A."/>
            <person name="Ladner J.T."/>
            <person name="Daligault H.E."/>
            <person name="Davenport K.W."/>
            <person name="Jaissle J."/>
            <person name="Frey K.G."/>
            <person name="Koroleva G.I."/>
            <person name="Bruce D.C."/>
            <person name="Coyne S.R."/>
            <person name="Broomall S.M."/>
            <person name="Li P.E."/>
            <person name="Teshima H."/>
            <person name="Gibbons H.S."/>
            <person name="Palacios G.F."/>
            <person name="Rosenzweig C.N."/>
            <person name="Redden C.L."/>
            <person name="Xu Y."/>
            <person name="Minogue T.D."/>
            <person name="Chain P.S."/>
        </authorList>
    </citation>
    <scope>NUCLEOTIDE SEQUENCE [LARGE SCALE GENOMIC DNA]</scope>
    <source>
        <strain evidence="2 3">ATCC BAA-463</strain>
    </source>
</reference>
<dbReference type="InterPro" id="IPR010905">
    <property type="entry name" value="Glyco_hydro_88"/>
</dbReference>
<protein>
    <submittedName>
        <fullName evidence="2">Glycosyl Hydrolase Family 88 family protein</fullName>
    </submittedName>
</protein>
<dbReference type="Gene3D" id="1.50.10.10">
    <property type="match status" value="1"/>
</dbReference>
<organism evidence="2 3">
    <name type="scientific">Paraburkholderia fungorum</name>
    <dbReference type="NCBI Taxonomy" id="134537"/>
    <lineage>
        <taxon>Bacteria</taxon>
        <taxon>Pseudomonadati</taxon>
        <taxon>Pseudomonadota</taxon>
        <taxon>Betaproteobacteria</taxon>
        <taxon>Burkholderiales</taxon>
        <taxon>Burkholderiaceae</taxon>
        <taxon>Paraburkholderia</taxon>
    </lineage>
</organism>
<dbReference type="Proteomes" id="UP000032614">
    <property type="component" value="Chromosome 3"/>
</dbReference>
<accession>A0AAU8SU53</accession>